<reference evidence="4 5" key="1">
    <citation type="submission" date="2020-02" db="EMBL/GenBank/DDBJ databases">
        <title>Draft genome sequence of Haematococcus lacustris strain NIES-144.</title>
        <authorList>
            <person name="Morimoto D."/>
            <person name="Nakagawa S."/>
            <person name="Yoshida T."/>
            <person name="Sawayama S."/>
        </authorList>
    </citation>
    <scope>NUCLEOTIDE SEQUENCE [LARGE SCALE GENOMIC DNA]</scope>
    <source>
        <strain evidence="4 5">NIES-144</strain>
    </source>
</reference>
<dbReference type="Pfam" id="PF14159">
    <property type="entry name" value="CAAD"/>
    <property type="match status" value="1"/>
</dbReference>
<keyword evidence="5" id="KW-1185">Reference proteome</keyword>
<feature type="non-terminal residue" evidence="4">
    <location>
        <position position="1"/>
    </location>
</feature>
<dbReference type="Proteomes" id="UP000485058">
    <property type="component" value="Unassembled WGS sequence"/>
</dbReference>
<gene>
    <name evidence="4" type="ORF">HaLaN_10459</name>
</gene>
<comment type="subcellular location">
    <subcellularLocation>
        <location evidence="1">Membrane</location>
        <topology evidence="1">Multi-pass membrane protein</topology>
    </subcellularLocation>
</comment>
<dbReference type="PANTHER" id="PTHR33222">
    <property type="match status" value="1"/>
</dbReference>
<dbReference type="EMBL" id="BLLF01000722">
    <property type="protein sequence ID" value="GFH14410.1"/>
    <property type="molecule type" value="Genomic_DNA"/>
</dbReference>
<accession>A0A699YXN3</accession>
<name>A0A699YXN3_HAELA</name>
<dbReference type="InterPro" id="IPR033344">
    <property type="entry name" value="CURT1"/>
</dbReference>
<evidence type="ECO:0000313" key="5">
    <source>
        <dbReference type="Proteomes" id="UP000485058"/>
    </source>
</evidence>
<keyword evidence="2" id="KW-0812">Transmembrane</keyword>
<keyword evidence="2" id="KW-0472">Membrane</keyword>
<feature type="transmembrane region" description="Helical" evidence="2">
    <location>
        <begin position="78"/>
        <end position="97"/>
    </location>
</feature>
<dbReference type="PANTHER" id="PTHR33222:SF4">
    <property type="entry name" value="PROTEIN CURVATURE THYLAKOID 1A, CHLOROPLASTIC"/>
    <property type="match status" value="1"/>
</dbReference>
<evidence type="ECO:0000256" key="1">
    <source>
        <dbReference type="ARBA" id="ARBA00004141"/>
    </source>
</evidence>
<dbReference type="InterPro" id="IPR025564">
    <property type="entry name" value="CAAD_dom"/>
</dbReference>
<evidence type="ECO:0000256" key="2">
    <source>
        <dbReference type="SAM" id="Phobius"/>
    </source>
</evidence>
<dbReference type="GO" id="GO:0016020">
    <property type="term" value="C:membrane"/>
    <property type="evidence" value="ECO:0007669"/>
    <property type="project" value="UniProtKB-SubCell"/>
</dbReference>
<feature type="domain" description="Cyanobacterial aminoacyl-tRNA synthetase CAAD" evidence="3">
    <location>
        <begin position="63"/>
        <end position="147"/>
    </location>
</feature>
<dbReference type="GO" id="GO:0009579">
    <property type="term" value="C:thylakoid"/>
    <property type="evidence" value="ECO:0007669"/>
    <property type="project" value="InterPro"/>
</dbReference>
<organism evidence="4 5">
    <name type="scientific">Haematococcus lacustris</name>
    <name type="common">Green alga</name>
    <name type="synonym">Haematococcus pluvialis</name>
    <dbReference type="NCBI Taxonomy" id="44745"/>
    <lineage>
        <taxon>Eukaryota</taxon>
        <taxon>Viridiplantae</taxon>
        <taxon>Chlorophyta</taxon>
        <taxon>core chlorophytes</taxon>
        <taxon>Chlorophyceae</taxon>
        <taxon>CS clade</taxon>
        <taxon>Chlamydomonadales</taxon>
        <taxon>Haematococcaceae</taxon>
        <taxon>Haematococcus</taxon>
    </lineage>
</organism>
<keyword evidence="2" id="KW-1133">Transmembrane helix</keyword>
<protein>
    <recommendedName>
        <fullName evidence="3">Cyanobacterial aminoacyl-tRNA synthetase CAAD domain-containing protein</fullName>
    </recommendedName>
</protein>
<evidence type="ECO:0000313" key="4">
    <source>
        <dbReference type="EMBL" id="GFH14410.1"/>
    </source>
</evidence>
<evidence type="ECO:0000259" key="3">
    <source>
        <dbReference type="Pfam" id="PF14159"/>
    </source>
</evidence>
<feature type="transmembrane region" description="Helical" evidence="2">
    <location>
        <begin position="109"/>
        <end position="126"/>
    </location>
</feature>
<proteinExistence type="predicted"/>
<dbReference type="AlphaFoldDB" id="A0A699YXN3"/>
<comment type="caution">
    <text evidence="4">The sequence shown here is derived from an EMBL/GenBank/DDBJ whole genome shotgun (WGS) entry which is preliminary data.</text>
</comment>
<sequence length="155" mass="16604">MAQLANRVASLSASAKAVRSPLPVAARSAAVRARTVRVRSADIEPQSDAALKFQEKVQDISKTLQAKWEETADAEKPAAVAIIIGSVIAQIAIGATVDAVHKLPLISNFLEFVGLVVVAVYGYRYFTEPSERDNVRTSINNFWGAVKGDNSPPSL</sequence>